<dbReference type="PROSITE" id="PS00012">
    <property type="entry name" value="PHOSPHOPANTETHEINE"/>
    <property type="match status" value="1"/>
</dbReference>
<dbReference type="PROSITE" id="PS52019">
    <property type="entry name" value="PKS_MFAS_DH"/>
    <property type="match status" value="1"/>
</dbReference>
<feature type="region of interest" description="C-terminal hotdog fold" evidence="14">
    <location>
        <begin position="1042"/>
        <end position="1179"/>
    </location>
</feature>
<dbReference type="InterPro" id="IPR015083">
    <property type="entry name" value="NorB/c/GfsB-D-like_docking"/>
</dbReference>
<feature type="domain" description="Ketosynthase family 3 (KS3)" evidence="16">
    <location>
        <begin position="33"/>
        <end position="457"/>
    </location>
</feature>
<dbReference type="InterPro" id="IPR018201">
    <property type="entry name" value="Ketoacyl_synth_AS"/>
</dbReference>
<dbReference type="InterPro" id="IPR009081">
    <property type="entry name" value="PP-bd_ACP"/>
</dbReference>
<evidence type="ECO:0000259" key="15">
    <source>
        <dbReference type="PROSITE" id="PS50075"/>
    </source>
</evidence>
<comment type="function">
    <text evidence="10">Involved in the biosynthesis of antibiotic erythromycin via the biosynthesis of its aglycone precursor, 6-deoxyerythronolide B (6-dEB).</text>
</comment>
<dbReference type="SUPFAM" id="SSF101173">
    <property type="entry name" value="Docking domain B of the erythromycin polyketide synthase (DEBS)"/>
    <property type="match status" value="1"/>
</dbReference>
<dbReference type="GO" id="GO:0047879">
    <property type="term" value="F:erythronolide synthase activity"/>
    <property type="evidence" value="ECO:0007669"/>
    <property type="project" value="UniProtKB-EC"/>
</dbReference>
<evidence type="ECO:0000256" key="2">
    <source>
        <dbReference type="ARBA" id="ARBA00022450"/>
    </source>
</evidence>
<dbReference type="GO" id="GO:0006633">
    <property type="term" value="P:fatty acid biosynthetic process"/>
    <property type="evidence" value="ECO:0007669"/>
    <property type="project" value="InterPro"/>
</dbReference>
<keyword evidence="6" id="KW-0045">Antibiotic biosynthesis</keyword>
<dbReference type="Pfam" id="PF00698">
    <property type="entry name" value="Acyl_transf_1"/>
    <property type="match status" value="1"/>
</dbReference>
<organism evidence="18 19">
    <name type="scientific">Amycolatopsis jiangsuensis</name>
    <dbReference type="NCBI Taxonomy" id="1181879"/>
    <lineage>
        <taxon>Bacteria</taxon>
        <taxon>Bacillati</taxon>
        <taxon>Actinomycetota</taxon>
        <taxon>Actinomycetes</taxon>
        <taxon>Pseudonocardiales</taxon>
        <taxon>Pseudonocardiaceae</taxon>
        <taxon>Amycolatopsis</taxon>
    </lineage>
</organism>
<dbReference type="SUPFAM" id="SSF53901">
    <property type="entry name" value="Thiolase-like"/>
    <property type="match status" value="1"/>
</dbReference>
<evidence type="ECO:0000256" key="7">
    <source>
        <dbReference type="ARBA" id="ARBA00023268"/>
    </source>
</evidence>
<dbReference type="Pfam" id="PF14765">
    <property type="entry name" value="PS-DH"/>
    <property type="match status" value="1"/>
</dbReference>
<dbReference type="InterPro" id="IPR057326">
    <property type="entry name" value="KR_dom"/>
</dbReference>
<name>A0A840IN59_9PSEU</name>
<dbReference type="PANTHER" id="PTHR43775">
    <property type="entry name" value="FATTY ACID SYNTHASE"/>
    <property type="match status" value="1"/>
</dbReference>
<keyword evidence="7" id="KW-0511">Multifunctional enzyme</keyword>
<dbReference type="InterPro" id="IPR006162">
    <property type="entry name" value="Ppantetheine_attach_site"/>
</dbReference>
<dbReference type="InterPro" id="IPR001227">
    <property type="entry name" value="Ac_transferase_dom_sf"/>
</dbReference>
<dbReference type="SMART" id="SM00827">
    <property type="entry name" value="PKS_AT"/>
    <property type="match status" value="1"/>
</dbReference>
<dbReference type="InterPro" id="IPR032821">
    <property type="entry name" value="PKS_assoc"/>
</dbReference>
<evidence type="ECO:0000256" key="5">
    <source>
        <dbReference type="ARBA" id="ARBA00022737"/>
    </source>
</evidence>
<dbReference type="InterPro" id="IPR014043">
    <property type="entry name" value="Acyl_transferase_dom"/>
</dbReference>
<dbReference type="EC" id="2.3.1.94" evidence="13"/>
<comment type="subunit">
    <text evidence="12">Homodimer. Erythronolide synthase is composed of EryAI, EryAII and EryAIII multimodular (2 modules) polypeptides each coding for a functional synthase subunit which participates in 2 of the six FAS-like elongation steps required for formation of the polyketide. Module 1, 2, 3, 4, 5, and 6 participating in biosynthesis steps 1, 2, 3, 4, 5, and 6, respectively.</text>
</comment>
<evidence type="ECO:0000313" key="19">
    <source>
        <dbReference type="Proteomes" id="UP000581769"/>
    </source>
</evidence>
<evidence type="ECO:0000256" key="14">
    <source>
        <dbReference type="PROSITE-ProRule" id="PRU01363"/>
    </source>
</evidence>
<keyword evidence="8" id="KW-0012">Acyltransferase</keyword>
<dbReference type="SMART" id="SM00822">
    <property type="entry name" value="PKS_KR"/>
    <property type="match status" value="1"/>
</dbReference>
<evidence type="ECO:0000256" key="1">
    <source>
        <dbReference type="ARBA" id="ARBA00001957"/>
    </source>
</evidence>
<feature type="domain" description="PKS/mFAS DH" evidence="17">
    <location>
        <begin position="908"/>
        <end position="1179"/>
    </location>
</feature>
<sequence length="1801" mass="187795">MAEEQKLRDYLKRVTAELRQTRRRLAEVQDSAADPVAVVAMGCRFPGGVRSPEQLWQLLVAEADLVSGFPADRGWDADALYDPDPDTPGRTYVREGGFLSDVDEFDAGFFGISPREAAATDPQQRLLLETAWETIERAGIDPLSLRGSRTGVYVGCHYQDHGTLLRQAPDSYEGYVVTASNPSVVSGRIAYTLGLEGPAVTLDTACSSSLTALHLAVQAVRNGECERALAGGVAVMATPASFTGFSRQRGLAHDGRCKAFADAADGMGLAEGVGLVLVERLSDARRHGHPVLAVVRGSAINSDGASNGLTAPNGTAQQDVIRQALVSARLSADQVDAVEAHGTGTTLGDPIEAQALLATYGQGREQPLWLGSVKSNIGHAQTASGVAGVIKMVMAMQHGLLPKTLHVDEPSSHVDWSAGKVSLLTEARPWPEADRPRRAGVSSFGVSGTNAHVILEHVPAEIPEPSTADSALPLVFSAKTEPALRAVAGQLAAVVGAGLPDVGFSLATTRSALEHRALLVTRDERSAARELQAIADGAPGVVQGVAGEVGKVAFVFPGQGSQWVGMGVALYESSAVFAARLDECASALSSFVDWGLLDVLGDEVALARVDVVQPVLWAVMVSLAAVWESYGVRPGVVVGHSQGEIAAACVSGALSLVDGARVVALRSRAITALAGKGGMVSVALSAVEVRERIGDGLSVAAVNGAGATVVSGDVGALDELVAACERDGVRAKRVPVDYASHSVQVELIRDELLEVLGEVGPVSGRVPLFSTVTGELVDGSGLDAEYWFRNLRQTVEFEGAVRSLSEQGFGVFVEASAHPVLTMAVEQTVEDAVAVGTLRRDEGGLDRVLLSLGEAYVRGVDVGWAPAFAGAHRVDLPTYPFQRQRHRLPPAGSNGADLESAGLRPVGHPLLGAAVETPDGALVLTGRISLRDHSWLAEHRVFDSVLLPGTGFVELAVRAADLAGCGRIDELVLEAPLVLPERDGVQVQVVVEPDGAAGSRAFRVHSRTGDEGEWVRNATGVMSPGPGEPAFDTTAAWPPPGADPIPVDGFYAGFAERGYGHGPAFQGLRAAWRRGDEVFAEVRLPGEQAGHAGQYGLHPALLDAASHAVALTSSQPGEAHLPFSWQGVTLHAAGAAAVRVRVAVTGPETYRVALTDESGAPVLTVESLTVRPVTRDRLHTGRDSLFHVEWKPIAPDGAPAGQAAGLLCDDFGLFAADTGLRIERYGAPAELAESPPAFVFATLAGETGDLPAAARAVTGRALALVQSWLADDRLAESTLVLCTRGAVPAGTADPDQDVAAATVWGLLRSAQTEHPGRFVLLDLDDHPASSAALPAVLATGEPQLVIRAGETYCPRLARATAPDQDRPVDLTGTVLVTGGTGTLGRLVTRHLVEAHGSRNLVLLSRHGEAAEGAAEWAGELEKLGASARVLACDVGDRADLAGVLSGLDTPLSAVVHVAGVLDDGVVTAQTDSRVDRVFTPKVDAVVNLHELTKDAGLSAFVVFSSAAGTFGSAGQANYAAANAFLDAFAHHRRAQGLPAVSLAWALWEQRSSMTEHLGDSEVTRMTRGGMIPLASADGLTLFDAALGSDHPVLVPVKFDTAKLRAHPDTVPPLLRDLVRVPVRRAAAAAPVDGGLKQRLAGLPAAEREWALIDLVRGHVASVLGHSSPQEIESGRAFKDLGFESLTAVELRNRLSAATGLRLPATLVFDHPTSAALASLLRDRLFPAAEPPGEPTDGRDDADVRRVLATVPVAKLRAAGLLEPLMGVAGHAPAPGPGAAAQIDELDVAGLVDLALEAGADR</sequence>
<feature type="region of interest" description="N-terminal hotdog fold" evidence="14">
    <location>
        <begin position="908"/>
        <end position="1029"/>
    </location>
</feature>
<reference evidence="18 19" key="1">
    <citation type="submission" date="2020-08" db="EMBL/GenBank/DDBJ databases">
        <title>Sequencing the genomes of 1000 actinobacteria strains.</title>
        <authorList>
            <person name="Klenk H.-P."/>
        </authorList>
    </citation>
    <scope>NUCLEOTIDE SEQUENCE [LARGE SCALE GENOMIC DNA]</scope>
    <source>
        <strain evidence="18 19">DSM 45859</strain>
    </source>
</reference>
<evidence type="ECO:0000256" key="8">
    <source>
        <dbReference type="ARBA" id="ARBA00023315"/>
    </source>
</evidence>
<dbReference type="Pfam" id="PF22953">
    <property type="entry name" value="SpnB_Rossmann"/>
    <property type="match status" value="1"/>
</dbReference>
<dbReference type="PROSITE" id="PS52004">
    <property type="entry name" value="KS3_2"/>
    <property type="match status" value="1"/>
</dbReference>
<dbReference type="Pfam" id="PF16197">
    <property type="entry name" value="KAsynt_C_assoc"/>
    <property type="match status" value="1"/>
</dbReference>
<dbReference type="Gene3D" id="3.30.70.3290">
    <property type="match status" value="1"/>
</dbReference>
<dbReference type="InterPro" id="IPR049900">
    <property type="entry name" value="PKS_mFAS_DH"/>
</dbReference>
<dbReference type="FunFam" id="3.40.47.10:FF:000019">
    <property type="entry name" value="Polyketide synthase type I"/>
    <property type="match status" value="1"/>
</dbReference>
<dbReference type="InterPro" id="IPR050091">
    <property type="entry name" value="PKS_NRPS_Biosynth_Enz"/>
</dbReference>
<dbReference type="CDD" id="cd08956">
    <property type="entry name" value="KR_3_FAS_SDR_x"/>
    <property type="match status" value="1"/>
</dbReference>
<feature type="active site" description="Proton acceptor; for dehydratase activity" evidence="14">
    <location>
        <position position="939"/>
    </location>
</feature>
<dbReference type="Gene3D" id="3.10.129.110">
    <property type="entry name" value="Polyketide synthase dehydratase"/>
    <property type="match status" value="1"/>
</dbReference>
<dbReference type="InterPro" id="IPR014031">
    <property type="entry name" value="Ketoacyl_synth_C"/>
</dbReference>
<evidence type="ECO:0000256" key="9">
    <source>
        <dbReference type="ARBA" id="ARBA00052442"/>
    </source>
</evidence>
<dbReference type="SUPFAM" id="SSF51735">
    <property type="entry name" value="NAD(P)-binding Rossmann-fold domains"/>
    <property type="match status" value="2"/>
</dbReference>
<dbReference type="InterPro" id="IPR055123">
    <property type="entry name" value="SpnB-like_Rossmann"/>
</dbReference>
<protein>
    <recommendedName>
        <fullName evidence="13">6-deoxyerythronolide-B synthase</fullName>
        <ecNumber evidence="13">2.3.1.94</ecNumber>
    </recommendedName>
</protein>
<dbReference type="InterPro" id="IPR049552">
    <property type="entry name" value="PKS_DH_N"/>
</dbReference>
<dbReference type="PROSITE" id="PS00606">
    <property type="entry name" value="KS3_1"/>
    <property type="match status" value="1"/>
</dbReference>
<accession>A0A840IN59</accession>
<comment type="pathway">
    <text evidence="11">Antibiotic biosynthesis; erythromycin biosynthesis.</text>
</comment>
<dbReference type="SUPFAM" id="SSF52151">
    <property type="entry name" value="FabD/lysophospholipase-like"/>
    <property type="match status" value="1"/>
</dbReference>
<dbReference type="InterPro" id="IPR049551">
    <property type="entry name" value="PKS_DH_C"/>
</dbReference>
<evidence type="ECO:0000256" key="12">
    <source>
        <dbReference type="ARBA" id="ARBA00063272"/>
    </source>
</evidence>
<dbReference type="Gene3D" id="3.40.50.720">
    <property type="entry name" value="NAD(P)-binding Rossmann-like Domain"/>
    <property type="match status" value="1"/>
</dbReference>
<dbReference type="Pfam" id="PF08990">
    <property type="entry name" value="Docking"/>
    <property type="match status" value="1"/>
</dbReference>
<dbReference type="SUPFAM" id="SSF47336">
    <property type="entry name" value="ACP-like"/>
    <property type="match status" value="1"/>
</dbReference>
<evidence type="ECO:0000313" key="18">
    <source>
        <dbReference type="EMBL" id="MBB4682648.1"/>
    </source>
</evidence>
<dbReference type="InterPro" id="IPR016035">
    <property type="entry name" value="Acyl_Trfase/lysoPLipase"/>
</dbReference>
<keyword evidence="2" id="KW-0596">Phosphopantetheine</keyword>
<dbReference type="PROSITE" id="PS50075">
    <property type="entry name" value="CARRIER"/>
    <property type="match status" value="1"/>
</dbReference>
<evidence type="ECO:0000256" key="10">
    <source>
        <dbReference type="ARBA" id="ARBA00060158"/>
    </source>
</evidence>
<dbReference type="CDD" id="cd00833">
    <property type="entry name" value="PKS"/>
    <property type="match status" value="1"/>
</dbReference>
<feature type="domain" description="Carrier" evidence="15">
    <location>
        <begin position="1646"/>
        <end position="1724"/>
    </location>
</feature>
<dbReference type="GO" id="GO:0031177">
    <property type="term" value="F:phosphopantetheine binding"/>
    <property type="evidence" value="ECO:0007669"/>
    <property type="project" value="InterPro"/>
</dbReference>
<dbReference type="FunFam" id="1.10.1200.10:FF:000007">
    <property type="entry name" value="Probable polyketide synthase pks17"/>
    <property type="match status" value="1"/>
</dbReference>
<comment type="cofactor">
    <cofactor evidence="1">
        <name>pantetheine 4'-phosphate</name>
        <dbReference type="ChEBI" id="CHEBI:47942"/>
    </cofactor>
</comment>
<evidence type="ECO:0000256" key="3">
    <source>
        <dbReference type="ARBA" id="ARBA00022553"/>
    </source>
</evidence>
<dbReference type="EMBL" id="JACHMG010000001">
    <property type="protein sequence ID" value="MBB4682648.1"/>
    <property type="molecule type" value="Genomic_DNA"/>
</dbReference>
<dbReference type="Gene3D" id="3.40.47.10">
    <property type="match status" value="1"/>
</dbReference>
<evidence type="ECO:0000256" key="6">
    <source>
        <dbReference type="ARBA" id="ARBA00023194"/>
    </source>
</evidence>
<evidence type="ECO:0000259" key="17">
    <source>
        <dbReference type="PROSITE" id="PS52019"/>
    </source>
</evidence>
<dbReference type="GO" id="GO:0004312">
    <property type="term" value="F:fatty acid synthase activity"/>
    <property type="evidence" value="ECO:0007669"/>
    <property type="project" value="TreeGrafter"/>
</dbReference>
<evidence type="ECO:0000256" key="11">
    <source>
        <dbReference type="ARBA" id="ARBA00060622"/>
    </source>
</evidence>
<dbReference type="Gene3D" id="1.10.1200.10">
    <property type="entry name" value="ACP-like"/>
    <property type="match status" value="1"/>
</dbReference>
<dbReference type="FunFam" id="3.40.366.10:FF:000002">
    <property type="entry name" value="Probable polyketide synthase 2"/>
    <property type="match status" value="1"/>
</dbReference>
<keyword evidence="4 18" id="KW-0808">Transferase</keyword>
<evidence type="ECO:0000259" key="16">
    <source>
        <dbReference type="PROSITE" id="PS52004"/>
    </source>
</evidence>
<keyword evidence="5" id="KW-0677">Repeat</keyword>
<dbReference type="GO" id="GO:0033068">
    <property type="term" value="P:macrolide biosynthetic process"/>
    <property type="evidence" value="ECO:0007669"/>
    <property type="project" value="UniProtKB-ARBA"/>
</dbReference>
<proteinExistence type="predicted"/>
<dbReference type="Pfam" id="PF00109">
    <property type="entry name" value="ketoacyl-synt"/>
    <property type="match status" value="1"/>
</dbReference>
<evidence type="ECO:0000256" key="4">
    <source>
        <dbReference type="ARBA" id="ARBA00022679"/>
    </source>
</evidence>
<dbReference type="PANTHER" id="PTHR43775:SF51">
    <property type="entry name" value="INACTIVE PHENOLPHTHIOCEROL SYNTHESIS POLYKETIDE SYNTHASE TYPE I PKS1-RELATED"/>
    <property type="match status" value="1"/>
</dbReference>
<dbReference type="InterPro" id="IPR014030">
    <property type="entry name" value="Ketoacyl_synth_N"/>
</dbReference>
<dbReference type="InterPro" id="IPR020807">
    <property type="entry name" value="PKS_DH"/>
</dbReference>
<dbReference type="Proteomes" id="UP000581769">
    <property type="component" value="Unassembled WGS sequence"/>
</dbReference>
<keyword evidence="3" id="KW-0597">Phosphoprotein</keyword>
<feature type="active site" description="Proton donor; for dehydratase activity" evidence="14">
    <location>
        <position position="1103"/>
    </location>
</feature>
<dbReference type="InterPro" id="IPR016039">
    <property type="entry name" value="Thiolase-like"/>
</dbReference>
<dbReference type="SMART" id="SM00823">
    <property type="entry name" value="PKS_PP"/>
    <property type="match status" value="1"/>
</dbReference>
<dbReference type="Pfam" id="PF02801">
    <property type="entry name" value="Ketoacyl-synt_C"/>
    <property type="match status" value="1"/>
</dbReference>
<dbReference type="Pfam" id="PF08659">
    <property type="entry name" value="KR"/>
    <property type="match status" value="1"/>
</dbReference>
<comment type="caution">
    <text evidence="18">The sequence shown here is derived from an EMBL/GenBank/DDBJ whole genome shotgun (WGS) entry which is preliminary data.</text>
</comment>
<dbReference type="InterPro" id="IPR016036">
    <property type="entry name" value="Malonyl_transacylase_ACP-bd"/>
</dbReference>
<dbReference type="InterPro" id="IPR013968">
    <property type="entry name" value="PKS_KR"/>
</dbReference>
<dbReference type="SMART" id="SM00826">
    <property type="entry name" value="PKS_DH"/>
    <property type="match status" value="1"/>
</dbReference>
<dbReference type="SUPFAM" id="SSF55048">
    <property type="entry name" value="Probable ACP-binding domain of malonyl-CoA ACP transacylase"/>
    <property type="match status" value="1"/>
</dbReference>
<evidence type="ECO:0000256" key="13">
    <source>
        <dbReference type="ARBA" id="ARBA00066981"/>
    </source>
</evidence>
<comment type="catalytic activity">
    <reaction evidence="9">
        <text>6 (S)-methylmalonyl-CoA + propanoyl-CoA + 6 NADPH + 12 H(+) = 6-deoxyerythronolide B + 6 CO2 + 6 NADP(+) + 7 CoA + H2O</text>
        <dbReference type="Rhea" id="RHEA:23068"/>
        <dbReference type="ChEBI" id="CHEBI:15377"/>
        <dbReference type="ChEBI" id="CHEBI:15378"/>
        <dbReference type="ChEBI" id="CHEBI:16089"/>
        <dbReference type="ChEBI" id="CHEBI:16526"/>
        <dbReference type="ChEBI" id="CHEBI:57287"/>
        <dbReference type="ChEBI" id="CHEBI:57327"/>
        <dbReference type="ChEBI" id="CHEBI:57392"/>
        <dbReference type="ChEBI" id="CHEBI:57783"/>
        <dbReference type="ChEBI" id="CHEBI:58349"/>
        <dbReference type="EC" id="2.3.1.94"/>
    </reaction>
</comment>
<dbReference type="InterPro" id="IPR042104">
    <property type="entry name" value="PKS_dehydratase_sf"/>
</dbReference>
<dbReference type="InterPro" id="IPR020806">
    <property type="entry name" value="PKS_PP-bd"/>
</dbReference>
<dbReference type="SMART" id="SM01294">
    <property type="entry name" value="PKS_PP_betabranch"/>
    <property type="match status" value="1"/>
</dbReference>
<dbReference type="InterPro" id="IPR036291">
    <property type="entry name" value="NAD(P)-bd_dom_sf"/>
</dbReference>
<dbReference type="InterPro" id="IPR036299">
    <property type="entry name" value="Polyketide_synth_docking_sf"/>
</dbReference>
<dbReference type="GO" id="GO:0004315">
    <property type="term" value="F:3-oxoacyl-[acyl-carrier-protein] synthase activity"/>
    <property type="evidence" value="ECO:0007669"/>
    <property type="project" value="InterPro"/>
</dbReference>
<dbReference type="InterPro" id="IPR020841">
    <property type="entry name" value="PKS_Beta-ketoAc_synthase_dom"/>
</dbReference>
<dbReference type="InterPro" id="IPR036736">
    <property type="entry name" value="ACP-like_sf"/>
</dbReference>
<dbReference type="SMART" id="SM00825">
    <property type="entry name" value="PKS_KS"/>
    <property type="match status" value="1"/>
</dbReference>
<dbReference type="Pfam" id="PF21089">
    <property type="entry name" value="PKS_DH_N"/>
    <property type="match status" value="1"/>
</dbReference>
<dbReference type="Gene3D" id="3.40.366.10">
    <property type="entry name" value="Malonyl-Coenzyme A Acyl Carrier Protein, domain 2"/>
    <property type="match status" value="1"/>
</dbReference>
<gene>
    <name evidence="18" type="ORF">BJY18_000133</name>
</gene>
<keyword evidence="19" id="KW-1185">Reference proteome</keyword>
<dbReference type="Pfam" id="PF00550">
    <property type="entry name" value="PP-binding"/>
    <property type="match status" value="1"/>
</dbReference>